<evidence type="ECO:0000256" key="1">
    <source>
        <dbReference type="SAM" id="MobiDB-lite"/>
    </source>
</evidence>
<keyword evidence="3" id="KW-1185">Reference proteome</keyword>
<accession>A0ABQ5K668</accession>
<name>A0ABQ5K668_9EUKA</name>
<evidence type="ECO:0000313" key="3">
    <source>
        <dbReference type="Proteomes" id="UP001057375"/>
    </source>
</evidence>
<protein>
    <submittedName>
        <fullName evidence="2">Uncharacterized protein</fullName>
    </submittedName>
</protein>
<organism evidence="2 3">
    <name type="scientific">Aduncisulcus paluster</name>
    <dbReference type="NCBI Taxonomy" id="2918883"/>
    <lineage>
        <taxon>Eukaryota</taxon>
        <taxon>Metamonada</taxon>
        <taxon>Carpediemonas-like organisms</taxon>
        <taxon>Aduncisulcus</taxon>
    </lineage>
</organism>
<proteinExistence type="predicted"/>
<dbReference type="EMBL" id="BQXS01000140">
    <property type="protein sequence ID" value="GKT28074.1"/>
    <property type="molecule type" value="Genomic_DNA"/>
</dbReference>
<feature type="region of interest" description="Disordered" evidence="1">
    <location>
        <begin position="643"/>
        <end position="676"/>
    </location>
</feature>
<dbReference type="Proteomes" id="UP001057375">
    <property type="component" value="Unassembled WGS sequence"/>
</dbReference>
<feature type="compositionally biased region" description="Basic and acidic residues" evidence="1">
    <location>
        <begin position="645"/>
        <end position="656"/>
    </location>
</feature>
<gene>
    <name evidence="2" type="ORF">ADUPG1_000406</name>
</gene>
<comment type="caution">
    <text evidence="2">The sequence shown here is derived from an EMBL/GenBank/DDBJ whole genome shotgun (WGS) entry which is preliminary data.</text>
</comment>
<evidence type="ECO:0000313" key="2">
    <source>
        <dbReference type="EMBL" id="GKT28074.1"/>
    </source>
</evidence>
<reference evidence="2" key="1">
    <citation type="submission" date="2022-03" db="EMBL/GenBank/DDBJ databases">
        <title>Draft genome sequence of Aduncisulcus paluster, a free-living microaerophilic Fornicata.</title>
        <authorList>
            <person name="Yuyama I."/>
            <person name="Kume K."/>
            <person name="Tamura T."/>
            <person name="Inagaki Y."/>
            <person name="Hashimoto T."/>
        </authorList>
    </citation>
    <scope>NUCLEOTIDE SEQUENCE</scope>
    <source>
        <strain evidence="2">NY0171</strain>
    </source>
</reference>
<sequence length="987" mass="112960">MALLISLKSSLCHDPIFLVDEICSLAHVFRLRLGIISETLCSADSPIAFSPSNPPPMLNIMFMSSLCNFCRYKLDHSTFEESIIALFPDIIEITSILTHRMQLWFDECDKMPLESTDSEDTKIFGISPPLHTLPRSTYNFGFPIHLSIPPLISEFSLNPSVMMYITSDMGYYVSKFMHELAFKVHHLENDSSSTQLSLSMASKFTLKDDPSIINHCVQFITHTKSCMYLECSNIPHKRQMDGMISFLSFVDACSLLAFELGTKITELGAIIFYPQRFLKLDPHLHVAAKLESLDKSSSAAPILEWTVNMVEHLCHLLSPTSPLESSLTRAFYTKILETLLRIFHHLVHGSKDRSELSVKLLFPLLEQHSNVLTHVDQTSGFVSIVEFAIKDEYNSSKSKYLIEHPAKEKYVVKILSKCFIPWFDGMTTHQRHDAFSYIKRFCCSTHFSPVMMDYGHDKSLVAYFIQCAQYIDFSKESILGIKMLDVIKMVETFVLTSVGEFKISEGSFQIVRKDLTPKEIFQRFRPSIEIYIEHVISTKSESKIMQPIVEETSEIFQFLFFNLLGHAFAKCDPLSCLDLMLSPEIVLLEYQSHDISLTFEILQNCLSCVNAWILKMNTDLSNKIFDFIRHQFDKFIDSHLLSSSKEGHPEEGDKSLISESSSDIVPPSPALDNSSKSSESEPLFLNSFFKINSFPQPLLKQFLCFFSSLFSRFSISLCNPFPRPSKKYTYRFSYFGPHKSNSLYGLQYMCVITMLKIFSAILPFCSFSMINECVSFVRDHCVVKRWKGSRELRKRYEDVKKKFHYIPQFLKLHYAYLNVHLSTNHFPLFPTSSLEGFPHRKIIELWLCPYGSLIENGLFSSGSDGILSKSSLIQSIGEERGDFIEHVKLICSILQKIEEDPDIKHSMEGVDGVYQNIYSPILIEDCNLAHFLTCCIHELMTSSGGIVESCFVPSSCHLISNFDKLGIFHPFAYQIIKRTSNQLKFQK</sequence>